<protein>
    <submittedName>
        <fullName evidence="1">Uncharacterized protein</fullName>
    </submittedName>
</protein>
<feature type="non-terminal residue" evidence="1">
    <location>
        <position position="1"/>
    </location>
</feature>
<gene>
    <name evidence="1" type="ORF">KUCAC02_024439</name>
</gene>
<name>A0ACB9WIS0_CHAAC</name>
<proteinExistence type="predicted"/>
<keyword evidence="2" id="KW-1185">Reference proteome</keyword>
<sequence>CWLLSCCGDSRFDSPTPTLLRFLPLLPMQGRAGLQWGSGGGGGCPVQGASAGHEKHVFGGAPAVNGCSVPPRSWHSLGLKDAQGLERSAAKHIPLCGCCSCQDNLRAWLMAALQAQTKLSSSEPGVCPPDLRGAATANKTHKDPRPWHRPSPRSPATHAPLFNAGRAE</sequence>
<evidence type="ECO:0000313" key="1">
    <source>
        <dbReference type="EMBL" id="KAI4813091.1"/>
    </source>
</evidence>
<comment type="caution">
    <text evidence="1">The sequence shown here is derived from an EMBL/GenBank/DDBJ whole genome shotgun (WGS) entry which is preliminary data.</text>
</comment>
<evidence type="ECO:0000313" key="2">
    <source>
        <dbReference type="Proteomes" id="UP001057452"/>
    </source>
</evidence>
<organism evidence="1 2">
    <name type="scientific">Chaenocephalus aceratus</name>
    <name type="common">Blackfin icefish</name>
    <name type="synonym">Chaenichthys aceratus</name>
    <dbReference type="NCBI Taxonomy" id="36190"/>
    <lineage>
        <taxon>Eukaryota</taxon>
        <taxon>Metazoa</taxon>
        <taxon>Chordata</taxon>
        <taxon>Craniata</taxon>
        <taxon>Vertebrata</taxon>
        <taxon>Euteleostomi</taxon>
        <taxon>Actinopterygii</taxon>
        <taxon>Neopterygii</taxon>
        <taxon>Teleostei</taxon>
        <taxon>Neoteleostei</taxon>
        <taxon>Acanthomorphata</taxon>
        <taxon>Eupercaria</taxon>
        <taxon>Perciformes</taxon>
        <taxon>Notothenioidei</taxon>
        <taxon>Channichthyidae</taxon>
        <taxon>Chaenocephalus</taxon>
    </lineage>
</organism>
<accession>A0ACB9WIS0</accession>
<dbReference type="EMBL" id="CM043806">
    <property type="protein sequence ID" value="KAI4813091.1"/>
    <property type="molecule type" value="Genomic_DNA"/>
</dbReference>
<reference evidence="1" key="1">
    <citation type="submission" date="2022-05" db="EMBL/GenBank/DDBJ databases">
        <title>Chromosome-level genome of Chaenocephalus aceratus.</title>
        <authorList>
            <person name="Park H."/>
        </authorList>
    </citation>
    <scope>NUCLEOTIDE SEQUENCE</scope>
    <source>
        <strain evidence="1">KU_202001</strain>
    </source>
</reference>
<dbReference type="Proteomes" id="UP001057452">
    <property type="component" value="Chromosome 22"/>
</dbReference>